<dbReference type="GO" id="GO:0009443">
    <property type="term" value="P:pyridoxal 5'-phosphate salvage"/>
    <property type="evidence" value="ECO:0007669"/>
    <property type="project" value="InterPro"/>
</dbReference>
<keyword evidence="5" id="KW-0067">ATP-binding</keyword>
<dbReference type="RefSeq" id="WP_090969182.1">
    <property type="nucleotide sequence ID" value="NZ_FNRT01000002.1"/>
</dbReference>
<reference evidence="8" key="1">
    <citation type="submission" date="2016-10" db="EMBL/GenBank/DDBJ databases">
        <authorList>
            <person name="Varghese N."/>
            <person name="Submissions S."/>
        </authorList>
    </citation>
    <scope>NUCLEOTIDE SEQUENCE [LARGE SCALE GENOMIC DNA]</scope>
    <source>
        <strain evidence="8">DSM 22017</strain>
    </source>
</reference>
<dbReference type="Pfam" id="PF08543">
    <property type="entry name" value="Phos_pyr_kin"/>
    <property type="match status" value="1"/>
</dbReference>
<dbReference type="GO" id="GO:0008478">
    <property type="term" value="F:pyridoxal kinase activity"/>
    <property type="evidence" value="ECO:0007669"/>
    <property type="project" value="UniProtKB-EC"/>
</dbReference>
<evidence type="ECO:0000313" key="7">
    <source>
        <dbReference type="EMBL" id="SEC41823.1"/>
    </source>
</evidence>
<evidence type="ECO:0000256" key="1">
    <source>
        <dbReference type="ARBA" id="ARBA00012104"/>
    </source>
</evidence>
<dbReference type="CDD" id="cd01173">
    <property type="entry name" value="pyridoxal_pyridoxamine_kinase"/>
    <property type="match status" value="1"/>
</dbReference>
<protein>
    <recommendedName>
        <fullName evidence="1">pyridoxal kinase</fullName>
        <ecNumber evidence="1">2.7.1.35</ecNumber>
    </recommendedName>
</protein>
<dbReference type="InterPro" id="IPR013749">
    <property type="entry name" value="PM/HMP-P_kinase-1"/>
</dbReference>
<evidence type="ECO:0000259" key="6">
    <source>
        <dbReference type="Pfam" id="PF08543"/>
    </source>
</evidence>
<keyword evidence="3" id="KW-0547">Nucleotide-binding</keyword>
<evidence type="ECO:0000256" key="5">
    <source>
        <dbReference type="ARBA" id="ARBA00022840"/>
    </source>
</evidence>
<evidence type="ECO:0000256" key="2">
    <source>
        <dbReference type="ARBA" id="ARBA00022679"/>
    </source>
</evidence>
<keyword evidence="8" id="KW-1185">Reference proteome</keyword>
<dbReference type="Gene3D" id="3.40.1190.20">
    <property type="match status" value="1"/>
</dbReference>
<evidence type="ECO:0000256" key="3">
    <source>
        <dbReference type="ARBA" id="ARBA00022741"/>
    </source>
</evidence>
<dbReference type="PANTHER" id="PTHR10534">
    <property type="entry name" value="PYRIDOXAL KINASE"/>
    <property type="match status" value="1"/>
</dbReference>
<dbReference type="GO" id="GO:0005829">
    <property type="term" value="C:cytosol"/>
    <property type="evidence" value="ECO:0007669"/>
    <property type="project" value="TreeGrafter"/>
</dbReference>
<dbReference type="STRING" id="402596.SAMN04489844_2258"/>
<sequence length="287" mass="30076">MRVLSIQSHVAYGHVGNSAAVFPLQRLGHEVWPVLTVNFSNHTGYGEWRGPLIAAEDVAAVITGIGERGAFASCDAILSGYQGSPEIADVIADAVAQVKAANPAATYTCDPVMGNATSGCFVNPAIPPKYRSTIIPVADLLTPNQFELGFITDRDSLSGPSPLEATLEAVDEVRALGPSTVLVTSVLRIGAPEDSIEMLAVTGDEAWLVTTPRLPMKANGSGDITAALFTAHLRTTGSAADALARTASSVFAVLRATHDSGERELRLVEAQDAIASPANEFVVEQVR</sequence>
<dbReference type="EC" id="2.7.1.35" evidence="1"/>
<accession>A0A1H4SCE8</accession>
<keyword evidence="2" id="KW-0808">Transferase</keyword>
<dbReference type="NCBIfam" id="TIGR00687">
    <property type="entry name" value="pyridox_kin"/>
    <property type="match status" value="1"/>
</dbReference>
<evidence type="ECO:0000256" key="4">
    <source>
        <dbReference type="ARBA" id="ARBA00022777"/>
    </source>
</evidence>
<feature type="domain" description="Pyridoxamine kinase/Phosphomethylpyrimidine kinase" evidence="6">
    <location>
        <begin position="74"/>
        <end position="261"/>
    </location>
</feature>
<dbReference type="EMBL" id="FNRT01000002">
    <property type="protein sequence ID" value="SEC41823.1"/>
    <property type="molecule type" value="Genomic_DNA"/>
</dbReference>
<dbReference type="OrthoDB" id="9800808at2"/>
<evidence type="ECO:0000313" key="8">
    <source>
        <dbReference type="Proteomes" id="UP000198742"/>
    </source>
</evidence>
<keyword evidence="4 7" id="KW-0418">Kinase</keyword>
<dbReference type="GO" id="GO:0005524">
    <property type="term" value="F:ATP binding"/>
    <property type="evidence" value="ECO:0007669"/>
    <property type="project" value="UniProtKB-KW"/>
</dbReference>
<dbReference type="PANTHER" id="PTHR10534:SF2">
    <property type="entry name" value="PYRIDOXAL KINASE"/>
    <property type="match status" value="1"/>
</dbReference>
<name>A0A1H4SCE8_9ACTN</name>
<gene>
    <name evidence="7" type="ORF">SAMN04489844_2258</name>
</gene>
<dbReference type="Proteomes" id="UP000198742">
    <property type="component" value="Unassembled WGS sequence"/>
</dbReference>
<organism evidence="7 8">
    <name type="scientific">Nocardioides exalbidus</name>
    <dbReference type="NCBI Taxonomy" id="402596"/>
    <lineage>
        <taxon>Bacteria</taxon>
        <taxon>Bacillati</taxon>
        <taxon>Actinomycetota</taxon>
        <taxon>Actinomycetes</taxon>
        <taxon>Propionibacteriales</taxon>
        <taxon>Nocardioidaceae</taxon>
        <taxon>Nocardioides</taxon>
    </lineage>
</organism>
<dbReference type="NCBIfam" id="NF004398">
    <property type="entry name" value="PRK05756.1"/>
    <property type="match status" value="1"/>
</dbReference>
<proteinExistence type="predicted"/>
<dbReference type="InterPro" id="IPR004625">
    <property type="entry name" value="PyrdxlKinase"/>
</dbReference>
<dbReference type="SUPFAM" id="SSF53613">
    <property type="entry name" value="Ribokinase-like"/>
    <property type="match status" value="1"/>
</dbReference>
<dbReference type="AlphaFoldDB" id="A0A1H4SCE8"/>
<dbReference type="InterPro" id="IPR029056">
    <property type="entry name" value="Ribokinase-like"/>
</dbReference>